<accession>A0AAD7WT35</accession>
<evidence type="ECO:0000313" key="2">
    <source>
        <dbReference type="Proteomes" id="UP001221898"/>
    </source>
</evidence>
<organism evidence="1 2">
    <name type="scientific">Aldrovandia affinis</name>
    <dbReference type="NCBI Taxonomy" id="143900"/>
    <lineage>
        <taxon>Eukaryota</taxon>
        <taxon>Metazoa</taxon>
        <taxon>Chordata</taxon>
        <taxon>Craniata</taxon>
        <taxon>Vertebrata</taxon>
        <taxon>Euteleostomi</taxon>
        <taxon>Actinopterygii</taxon>
        <taxon>Neopterygii</taxon>
        <taxon>Teleostei</taxon>
        <taxon>Notacanthiformes</taxon>
        <taxon>Halosauridae</taxon>
        <taxon>Aldrovandia</taxon>
    </lineage>
</organism>
<dbReference type="AlphaFoldDB" id="A0AAD7WT35"/>
<reference evidence="1" key="1">
    <citation type="journal article" date="2023" name="Science">
        <title>Genome structures resolve the early diversification of teleost fishes.</title>
        <authorList>
            <person name="Parey E."/>
            <person name="Louis A."/>
            <person name="Montfort J."/>
            <person name="Bouchez O."/>
            <person name="Roques C."/>
            <person name="Iampietro C."/>
            <person name="Lluch J."/>
            <person name="Castinel A."/>
            <person name="Donnadieu C."/>
            <person name="Desvignes T."/>
            <person name="Floi Bucao C."/>
            <person name="Jouanno E."/>
            <person name="Wen M."/>
            <person name="Mejri S."/>
            <person name="Dirks R."/>
            <person name="Jansen H."/>
            <person name="Henkel C."/>
            <person name="Chen W.J."/>
            <person name="Zahm M."/>
            <person name="Cabau C."/>
            <person name="Klopp C."/>
            <person name="Thompson A.W."/>
            <person name="Robinson-Rechavi M."/>
            <person name="Braasch I."/>
            <person name="Lecointre G."/>
            <person name="Bobe J."/>
            <person name="Postlethwait J.H."/>
            <person name="Berthelot C."/>
            <person name="Roest Crollius H."/>
            <person name="Guiguen Y."/>
        </authorList>
    </citation>
    <scope>NUCLEOTIDE SEQUENCE</scope>
    <source>
        <strain evidence="1">NC1722</strain>
    </source>
</reference>
<protein>
    <submittedName>
        <fullName evidence="1">Uncharacterized protein</fullName>
    </submittedName>
</protein>
<sequence length="246" mass="27063">MTVWQRAKDCLSRLSDGQLAARGTRGEEAAGACERKCPATHMTKGHCAENSGQDLGMTRETRARGGTKRRTESLEHAFRFLSCLSFILNFTGKQARDFGNKEPLFEGKSTGFYCFLETNAPCSSDTNVIFCITTSKPADCIEDKEVISGSPSNQSMWGMARLPSWRPADAVDGQMGPAALPRQHSSLRVFPDRGSPPLQLSLGEPAHVSGRHFPTPYDNARLQWKKQRVFACGGSSWIGWELTSQS</sequence>
<gene>
    <name evidence="1" type="ORF">AAFF_G00258450</name>
</gene>
<comment type="caution">
    <text evidence="1">The sequence shown here is derived from an EMBL/GenBank/DDBJ whole genome shotgun (WGS) entry which is preliminary data.</text>
</comment>
<proteinExistence type="predicted"/>
<name>A0AAD7WT35_9TELE</name>
<evidence type="ECO:0000313" key="1">
    <source>
        <dbReference type="EMBL" id="KAJ8408431.1"/>
    </source>
</evidence>
<keyword evidence="2" id="KW-1185">Reference proteome</keyword>
<dbReference type="Proteomes" id="UP001221898">
    <property type="component" value="Unassembled WGS sequence"/>
</dbReference>
<dbReference type="EMBL" id="JAINUG010000035">
    <property type="protein sequence ID" value="KAJ8408431.1"/>
    <property type="molecule type" value="Genomic_DNA"/>
</dbReference>